<dbReference type="Gene3D" id="2.20.70.10">
    <property type="match status" value="1"/>
</dbReference>
<sequence length="178" mass="19854">MDLAHLYADAEAQGPLPPVSQWNPPFCGDIDMRIRHDGVWLHNGTAITRPAMVRLFSRILRREDDAYYLVTPVEKVGITVEDVPFIAVEMTSDKGVLTFRTNVGDRVTADEAHPLRLEAEAEAFRPYICVRDGLEARLSRSLAQELAAMGEVREHAGEPWFGIPSGALFFPVIPADRL</sequence>
<feature type="domain" description="DUF1285" evidence="2">
    <location>
        <begin position="84"/>
        <end position="172"/>
    </location>
</feature>
<proteinExistence type="predicted"/>
<keyword evidence="4" id="KW-1185">Reference proteome</keyword>
<evidence type="ECO:0000259" key="2">
    <source>
        <dbReference type="Pfam" id="PF21028"/>
    </source>
</evidence>
<dbReference type="AlphaFoldDB" id="A0A1G4SAH7"/>
<dbReference type="OrthoDB" id="3078366at2"/>
<dbReference type="STRING" id="260084.SAMN02927928_2480"/>
<reference evidence="4" key="1">
    <citation type="submission" date="2016-10" db="EMBL/GenBank/DDBJ databases">
        <authorList>
            <person name="Varghese N."/>
            <person name="Submissions S."/>
        </authorList>
    </citation>
    <scope>NUCLEOTIDE SEQUENCE [LARGE SCALE GENOMIC DNA]</scope>
    <source>
        <strain evidence="4">CGMCC 1.3431</strain>
    </source>
</reference>
<dbReference type="InterPro" id="IPR048342">
    <property type="entry name" value="DUF1285_C"/>
</dbReference>
<accession>A0A1G4SAH7</accession>
<dbReference type="InterPro" id="IPR048341">
    <property type="entry name" value="DUF1285_N"/>
</dbReference>
<evidence type="ECO:0008006" key="5">
    <source>
        <dbReference type="Google" id="ProtNLM"/>
    </source>
</evidence>
<dbReference type="Pfam" id="PF06938">
    <property type="entry name" value="DUF1285_N"/>
    <property type="match status" value="1"/>
</dbReference>
<dbReference type="RefSeq" id="WP_090648396.1">
    <property type="nucleotide sequence ID" value="NZ_CBCRYE010000002.1"/>
</dbReference>
<dbReference type="Gene3D" id="2.30.270.10">
    <property type="entry name" value="duf1285 protein"/>
    <property type="match status" value="1"/>
</dbReference>
<dbReference type="Gene3D" id="3.10.540.10">
    <property type="entry name" value="duf1285 like domain"/>
    <property type="match status" value="1"/>
</dbReference>
<organism evidence="3 4">
    <name type="scientific">Asticcacaulis taihuensis</name>
    <dbReference type="NCBI Taxonomy" id="260084"/>
    <lineage>
        <taxon>Bacteria</taxon>
        <taxon>Pseudomonadati</taxon>
        <taxon>Pseudomonadota</taxon>
        <taxon>Alphaproteobacteria</taxon>
        <taxon>Caulobacterales</taxon>
        <taxon>Caulobacteraceae</taxon>
        <taxon>Asticcacaulis</taxon>
    </lineage>
</organism>
<dbReference type="Proteomes" id="UP000199150">
    <property type="component" value="Unassembled WGS sequence"/>
</dbReference>
<protein>
    <recommendedName>
        <fullName evidence="5">Proteophosphoglycan</fullName>
    </recommendedName>
</protein>
<gene>
    <name evidence="3" type="ORF">SAMN02927928_2480</name>
</gene>
<feature type="domain" description="DUF1285" evidence="1">
    <location>
        <begin position="17"/>
        <end position="83"/>
    </location>
</feature>
<dbReference type="PIRSF" id="PIRSF029557">
    <property type="entry name" value="UCP029557"/>
    <property type="match status" value="1"/>
</dbReference>
<evidence type="ECO:0000313" key="3">
    <source>
        <dbReference type="EMBL" id="SCW65957.1"/>
    </source>
</evidence>
<evidence type="ECO:0000259" key="1">
    <source>
        <dbReference type="Pfam" id="PF06938"/>
    </source>
</evidence>
<name>A0A1G4SAH7_9CAUL</name>
<dbReference type="InterPro" id="IPR023361">
    <property type="entry name" value="DUF1285_beta_roll_sf"/>
</dbReference>
<dbReference type="InterPro" id="IPR010707">
    <property type="entry name" value="DUF1285"/>
</dbReference>
<dbReference type="Pfam" id="PF21028">
    <property type="entry name" value="DUF1285_C"/>
    <property type="match status" value="1"/>
</dbReference>
<dbReference type="EMBL" id="FMTS01000004">
    <property type="protein sequence ID" value="SCW65957.1"/>
    <property type="molecule type" value="Genomic_DNA"/>
</dbReference>
<evidence type="ECO:0000313" key="4">
    <source>
        <dbReference type="Proteomes" id="UP000199150"/>
    </source>
</evidence>